<dbReference type="AlphaFoldDB" id="A0A132EH15"/>
<dbReference type="Gene3D" id="3.40.50.300">
    <property type="entry name" value="P-loop containing nucleotide triphosphate hydrolases"/>
    <property type="match status" value="1"/>
</dbReference>
<dbReference type="InterPro" id="IPR050086">
    <property type="entry name" value="MetN_ABC_transporter-like"/>
</dbReference>
<keyword evidence="5" id="KW-0547">Nucleotide-binding</keyword>
<dbReference type="RefSeq" id="WP_060241569.1">
    <property type="nucleotide sequence ID" value="NZ_LPJR01000029.1"/>
</dbReference>
<feature type="domain" description="ABC transporter" evidence="7">
    <location>
        <begin position="15"/>
        <end position="261"/>
    </location>
</feature>
<evidence type="ECO:0000256" key="1">
    <source>
        <dbReference type="ARBA" id="ARBA00005417"/>
    </source>
</evidence>
<dbReference type="Pfam" id="PF00005">
    <property type="entry name" value="ABC_tran"/>
    <property type="match status" value="1"/>
</dbReference>
<reference evidence="8 9" key="1">
    <citation type="submission" date="2015-11" db="EMBL/GenBank/DDBJ databases">
        <title>Expanding the genomic diversity of Burkholderia species for the development of highly accurate diagnostics.</title>
        <authorList>
            <person name="Sahl J."/>
            <person name="Keim P."/>
            <person name="Wagner D."/>
        </authorList>
    </citation>
    <scope>NUCLEOTIDE SEQUENCE [LARGE SCALE GENOMIC DNA]</scope>
    <source>
        <strain evidence="8 9">MSMB368WGS</strain>
    </source>
</reference>
<dbReference type="CDD" id="cd03262">
    <property type="entry name" value="ABC_HisP_GlnQ"/>
    <property type="match status" value="1"/>
</dbReference>
<proteinExistence type="inferred from homology"/>
<name>A0A132EH15_9BURK</name>
<keyword evidence="4" id="KW-0997">Cell inner membrane</keyword>
<accession>A0A132EH15</accession>
<dbReference type="InterPro" id="IPR027417">
    <property type="entry name" value="P-loop_NTPase"/>
</dbReference>
<evidence type="ECO:0000259" key="7">
    <source>
        <dbReference type="PROSITE" id="PS50893"/>
    </source>
</evidence>
<sequence length="266" mass="29392">MAEITQTSASASVKLAAVDIHKRYGDNEVLKGVSLNAKAGDVISIIGASGSGKSTFLRCINFLERPNAGQIVVDGEAVRTKADKTGALEVADHKQLQRIRTKLAMVFQHFNLWAHMNVLENVMEAPVHVLGISKKEAEERAREYLEKVGLPPRVEKQYPSHLSGGQQQRVAIARALAMHPDVMLFDEPTSALDPELVGEVLKVMQKLAEEGRTMIVVTHEMGFARNVSNHVMFLHQGRTEEQGDPKEVLVRPQSERLKQFLSGSLK</sequence>
<gene>
    <name evidence="8" type="ORF">WT56_15215</name>
</gene>
<dbReference type="SMART" id="SM00382">
    <property type="entry name" value="AAA"/>
    <property type="match status" value="1"/>
</dbReference>
<dbReference type="PROSITE" id="PS00211">
    <property type="entry name" value="ABC_TRANSPORTER_1"/>
    <property type="match status" value="1"/>
</dbReference>
<dbReference type="PROSITE" id="PS50893">
    <property type="entry name" value="ABC_TRANSPORTER_2"/>
    <property type="match status" value="1"/>
</dbReference>
<evidence type="ECO:0000256" key="3">
    <source>
        <dbReference type="ARBA" id="ARBA00022475"/>
    </source>
</evidence>
<comment type="similarity">
    <text evidence="1">Belongs to the ABC transporter superfamily.</text>
</comment>
<dbReference type="Proteomes" id="UP000062912">
    <property type="component" value="Unassembled WGS sequence"/>
</dbReference>
<dbReference type="FunFam" id="3.40.50.300:FF:000020">
    <property type="entry name" value="Amino acid ABC transporter ATP-binding component"/>
    <property type="match status" value="1"/>
</dbReference>
<dbReference type="PANTHER" id="PTHR43166">
    <property type="entry name" value="AMINO ACID IMPORT ATP-BINDING PROTEIN"/>
    <property type="match status" value="1"/>
</dbReference>
<keyword evidence="6" id="KW-0067">ATP-binding</keyword>
<protein>
    <submittedName>
        <fullName evidence="8">Amino acid transporter</fullName>
    </submittedName>
</protein>
<evidence type="ECO:0000313" key="9">
    <source>
        <dbReference type="Proteomes" id="UP000062912"/>
    </source>
</evidence>
<dbReference type="EMBL" id="LPJR01000029">
    <property type="protein sequence ID" value="KWF29745.1"/>
    <property type="molecule type" value="Genomic_DNA"/>
</dbReference>
<dbReference type="InterPro" id="IPR017871">
    <property type="entry name" value="ABC_transporter-like_CS"/>
</dbReference>
<evidence type="ECO:0000313" key="8">
    <source>
        <dbReference type="EMBL" id="KWF29745.1"/>
    </source>
</evidence>
<dbReference type="GO" id="GO:0016887">
    <property type="term" value="F:ATP hydrolysis activity"/>
    <property type="evidence" value="ECO:0007669"/>
    <property type="project" value="InterPro"/>
</dbReference>
<keyword evidence="4" id="KW-0472">Membrane</keyword>
<dbReference type="InterPro" id="IPR030679">
    <property type="entry name" value="ABC_ATPase_HisP-typ"/>
</dbReference>
<keyword evidence="3" id="KW-1003">Cell membrane</keyword>
<dbReference type="PANTHER" id="PTHR43166:SF15">
    <property type="entry name" value="HISTIDINE TRANSPORT ATP-BINDING PROTEIN HISP"/>
    <property type="match status" value="1"/>
</dbReference>
<evidence type="ECO:0000256" key="4">
    <source>
        <dbReference type="ARBA" id="ARBA00022519"/>
    </source>
</evidence>
<dbReference type="SUPFAM" id="SSF52540">
    <property type="entry name" value="P-loop containing nucleoside triphosphate hydrolases"/>
    <property type="match status" value="1"/>
</dbReference>
<dbReference type="InterPro" id="IPR003593">
    <property type="entry name" value="AAA+_ATPase"/>
</dbReference>
<dbReference type="GO" id="GO:0005524">
    <property type="term" value="F:ATP binding"/>
    <property type="evidence" value="ECO:0007669"/>
    <property type="project" value="UniProtKB-KW"/>
</dbReference>
<evidence type="ECO:0000256" key="2">
    <source>
        <dbReference type="ARBA" id="ARBA00022448"/>
    </source>
</evidence>
<evidence type="ECO:0000256" key="6">
    <source>
        <dbReference type="ARBA" id="ARBA00022840"/>
    </source>
</evidence>
<keyword evidence="2" id="KW-0813">Transport</keyword>
<dbReference type="PIRSF" id="PIRSF039085">
    <property type="entry name" value="ABC_ATPase_HisP"/>
    <property type="match status" value="1"/>
</dbReference>
<evidence type="ECO:0000256" key="5">
    <source>
        <dbReference type="ARBA" id="ARBA00022741"/>
    </source>
</evidence>
<dbReference type="InterPro" id="IPR003439">
    <property type="entry name" value="ABC_transporter-like_ATP-bd"/>
</dbReference>
<organism evidence="8 9">
    <name type="scientific">Burkholderia pseudomultivorans</name>
    <dbReference type="NCBI Taxonomy" id="1207504"/>
    <lineage>
        <taxon>Bacteria</taxon>
        <taxon>Pseudomonadati</taxon>
        <taxon>Pseudomonadota</taxon>
        <taxon>Betaproteobacteria</taxon>
        <taxon>Burkholderiales</taxon>
        <taxon>Burkholderiaceae</taxon>
        <taxon>Burkholderia</taxon>
        <taxon>Burkholderia cepacia complex</taxon>
    </lineage>
</organism>
<dbReference type="GO" id="GO:0015424">
    <property type="term" value="F:ABC-type amino acid transporter activity"/>
    <property type="evidence" value="ECO:0007669"/>
    <property type="project" value="InterPro"/>
</dbReference>
<dbReference type="OrthoDB" id="9811169at2"/>
<comment type="caution">
    <text evidence="8">The sequence shown here is derived from an EMBL/GenBank/DDBJ whole genome shotgun (WGS) entry which is preliminary data.</text>
</comment>